<dbReference type="RefSeq" id="WP_015328872.1">
    <property type="nucleotide sequence ID" value="NC_020053.1"/>
</dbReference>
<feature type="transmembrane region" description="Helical" evidence="13">
    <location>
        <begin position="426"/>
        <end position="445"/>
    </location>
</feature>
<evidence type="ECO:0000313" key="14">
    <source>
        <dbReference type="EMBL" id="AFY96987.1"/>
    </source>
</evidence>
<dbReference type="KEGG" id="cmp:Cha6605_6157"/>
<evidence type="ECO:0000256" key="7">
    <source>
        <dbReference type="ARBA" id="ARBA00022475"/>
    </source>
</evidence>
<keyword evidence="6" id="KW-0050">Antiport</keyword>
<accession>K9UPG8</accession>
<evidence type="ECO:0000256" key="11">
    <source>
        <dbReference type="ARBA" id="ARBA00023136"/>
    </source>
</evidence>
<dbReference type="GO" id="GO:0015297">
    <property type="term" value="F:antiporter activity"/>
    <property type="evidence" value="ECO:0007669"/>
    <property type="project" value="UniProtKB-KW"/>
</dbReference>
<evidence type="ECO:0000256" key="8">
    <source>
        <dbReference type="ARBA" id="ARBA00022692"/>
    </source>
</evidence>
<feature type="transmembrane region" description="Helical" evidence="13">
    <location>
        <begin position="61"/>
        <end position="79"/>
    </location>
</feature>
<dbReference type="InterPro" id="IPR050222">
    <property type="entry name" value="MATE_MdtK"/>
</dbReference>
<keyword evidence="5" id="KW-0813">Transport</keyword>
<feature type="transmembrane region" description="Helical" evidence="13">
    <location>
        <begin position="240"/>
        <end position="268"/>
    </location>
</feature>
<feature type="transmembrane region" description="Helical" evidence="13">
    <location>
        <begin position="99"/>
        <end position="116"/>
    </location>
</feature>
<keyword evidence="8 13" id="KW-0812">Transmembrane</keyword>
<dbReference type="OrthoDB" id="9780160at2"/>
<dbReference type="PIRSF" id="PIRSF006603">
    <property type="entry name" value="DinF"/>
    <property type="match status" value="1"/>
</dbReference>
<evidence type="ECO:0000256" key="6">
    <source>
        <dbReference type="ARBA" id="ARBA00022449"/>
    </source>
</evidence>
<sequence length="457" mass="48861" precursor="true">MVMKKLNQSGVGTEIREFAKLAVPLAGAQVAQAAMGFASTLMMGHLGQESLAAGGLASTTFQFLLSVASGVVMAVNPLIAEAHGADRKSQVEQLTRQGLWLSSILSIPMMFFVGHLDGLLLQLGQAAPIVAMASQYLGQTIWGIFPALGFTVLRGLVATISQAQIVTITVVVGLLVNVVSGYVLGYGKFSFPRMELVGLGLSITFSYWVMFVLLLIYAIIHSDLEEYPFWRELHRLKPQLLLRLMSIGVSIAASTLLEHGLFTIVVYLMGILGSEVLAAHQAVYQTAYLIFMVPLGISYATAIRVGYHVGRQDLKAARKAGYVNVSVAAGFMAVMAIFLLTHPQSVIGLFLDIHKPENADVLKLAVPMLMIAALSQFLDGVQSAAAGGLYGLQDMRAAMLLSFLAFWGVGLTSGCVLGFYFGLGGVGLWVGQSIGVAVGAGLFLWRFQSLTSKSDFV</sequence>
<dbReference type="Proteomes" id="UP000010366">
    <property type="component" value="Plasmid pCHA6605.01"/>
</dbReference>
<geneLocation type="plasmid" evidence="14 15">
    <name>pCHA6605.01</name>
</geneLocation>
<dbReference type="PANTHER" id="PTHR43298">
    <property type="entry name" value="MULTIDRUG RESISTANCE PROTEIN NORM-RELATED"/>
    <property type="match status" value="1"/>
</dbReference>
<organism evidence="14 15">
    <name type="scientific">Chamaesiphon minutus (strain ATCC 27169 / PCC 6605)</name>
    <dbReference type="NCBI Taxonomy" id="1173020"/>
    <lineage>
        <taxon>Bacteria</taxon>
        <taxon>Bacillati</taxon>
        <taxon>Cyanobacteriota</taxon>
        <taxon>Cyanophyceae</taxon>
        <taxon>Gomontiellales</taxon>
        <taxon>Chamaesiphonaceae</taxon>
        <taxon>Chamaesiphon</taxon>
    </lineage>
</organism>
<dbReference type="EMBL" id="CP003601">
    <property type="protein sequence ID" value="AFY96987.1"/>
    <property type="molecule type" value="Genomic_DNA"/>
</dbReference>
<evidence type="ECO:0000313" key="15">
    <source>
        <dbReference type="Proteomes" id="UP000010366"/>
    </source>
</evidence>
<comment type="similarity">
    <text evidence="3">Belongs to the multi antimicrobial extrusion (MATE) (TC 2.A.66.1) family.</text>
</comment>
<evidence type="ECO:0000256" key="9">
    <source>
        <dbReference type="ARBA" id="ARBA00022989"/>
    </source>
</evidence>
<gene>
    <name evidence="14" type="ORF">Cha6605_6157</name>
</gene>
<comment type="subcellular location">
    <subcellularLocation>
        <location evidence="2">Cell membrane</location>
        <topology evidence="2">Multi-pass membrane protein</topology>
    </subcellularLocation>
</comment>
<feature type="transmembrane region" description="Helical" evidence="13">
    <location>
        <begin position="165"/>
        <end position="184"/>
    </location>
</feature>
<feature type="transmembrane region" description="Helical" evidence="13">
    <location>
        <begin position="321"/>
        <end position="341"/>
    </location>
</feature>
<dbReference type="CDD" id="cd13131">
    <property type="entry name" value="MATE_NorM_like"/>
    <property type="match status" value="1"/>
</dbReference>
<dbReference type="AlphaFoldDB" id="K9UPG8"/>
<dbReference type="NCBIfam" id="TIGR00797">
    <property type="entry name" value="matE"/>
    <property type="match status" value="1"/>
</dbReference>
<dbReference type="eggNOG" id="COG0534">
    <property type="taxonomic scope" value="Bacteria"/>
</dbReference>
<evidence type="ECO:0000256" key="12">
    <source>
        <dbReference type="ARBA" id="ARBA00031636"/>
    </source>
</evidence>
<keyword evidence="7" id="KW-1003">Cell membrane</keyword>
<evidence type="ECO:0000256" key="10">
    <source>
        <dbReference type="ARBA" id="ARBA00023065"/>
    </source>
</evidence>
<dbReference type="GO" id="GO:0042910">
    <property type="term" value="F:xenobiotic transmembrane transporter activity"/>
    <property type="evidence" value="ECO:0007669"/>
    <property type="project" value="InterPro"/>
</dbReference>
<evidence type="ECO:0000256" key="5">
    <source>
        <dbReference type="ARBA" id="ARBA00022448"/>
    </source>
</evidence>
<reference evidence="14 15" key="1">
    <citation type="submission" date="2012-05" db="EMBL/GenBank/DDBJ databases">
        <title>Noncontiguous Finished plasmid 1 of genome of Chamaesiphon sp. PCC 6605.</title>
        <authorList>
            <consortium name="US DOE Joint Genome Institute"/>
            <person name="Gugger M."/>
            <person name="Coursin T."/>
            <person name="Rippka R."/>
            <person name="Tandeau De Marsac N."/>
            <person name="Huntemann M."/>
            <person name="Wei C.-L."/>
            <person name="Han J."/>
            <person name="Detter J.C."/>
            <person name="Han C."/>
            <person name="Tapia R."/>
            <person name="Chen A."/>
            <person name="Kyrpides N."/>
            <person name="Mavromatis K."/>
            <person name="Markowitz V."/>
            <person name="Szeto E."/>
            <person name="Ivanova N."/>
            <person name="Pagani I."/>
            <person name="Pati A."/>
            <person name="Goodwin L."/>
            <person name="Nordberg H.P."/>
            <person name="Cantor M.N."/>
            <person name="Hua S.X."/>
            <person name="Woyke T."/>
            <person name="Kerfeld C.A."/>
        </authorList>
    </citation>
    <scope>NUCLEOTIDE SEQUENCE [LARGE SCALE GENOMIC DNA]</scope>
    <source>
        <strain evidence="15">ATCC 27169 / PCC 6605</strain>
        <plasmid evidence="15">Plasmid pCHA6605.01</plasmid>
    </source>
</reference>
<dbReference type="InterPro" id="IPR048279">
    <property type="entry name" value="MdtK-like"/>
</dbReference>
<dbReference type="GO" id="GO:0005886">
    <property type="term" value="C:plasma membrane"/>
    <property type="evidence" value="ECO:0007669"/>
    <property type="project" value="UniProtKB-SubCell"/>
</dbReference>
<proteinExistence type="inferred from homology"/>
<comment type="function">
    <text evidence="1">Multidrug efflux pump.</text>
</comment>
<feature type="transmembrane region" description="Helical" evidence="13">
    <location>
        <begin position="288"/>
        <end position="309"/>
    </location>
</feature>
<feature type="transmembrane region" description="Helical" evidence="13">
    <location>
        <begin position="399"/>
        <end position="420"/>
    </location>
</feature>
<keyword evidence="11 13" id="KW-0472">Membrane</keyword>
<keyword evidence="10" id="KW-0406">Ion transport</keyword>
<dbReference type="GO" id="GO:0006811">
    <property type="term" value="P:monoatomic ion transport"/>
    <property type="evidence" value="ECO:0007669"/>
    <property type="project" value="UniProtKB-KW"/>
</dbReference>
<keyword evidence="15" id="KW-1185">Reference proteome</keyword>
<protein>
    <recommendedName>
        <fullName evidence="4">Probable multidrug resistance protein NorM</fullName>
    </recommendedName>
    <alternativeName>
        <fullName evidence="12">Multidrug-efflux transporter</fullName>
    </alternativeName>
</protein>
<evidence type="ECO:0000256" key="4">
    <source>
        <dbReference type="ARBA" id="ARBA00020268"/>
    </source>
</evidence>
<evidence type="ECO:0000256" key="13">
    <source>
        <dbReference type="SAM" id="Phobius"/>
    </source>
</evidence>
<dbReference type="Pfam" id="PF01554">
    <property type="entry name" value="MatE"/>
    <property type="match status" value="2"/>
</dbReference>
<feature type="transmembrane region" description="Helical" evidence="13">
    <location>
        <begin position="21"/>
        <end position="41"/>
    </location>
</feature>
<evidence type="ECO:0000256" key="1">
    <source>
        <dbReference type="ARBA" id="ARBA00003408"/>
    </source>
</evidence>
<dbReference type="PANTHER" id="PTHR43298:SF2">
    <property type="entry name" value="FMN_FAD EXPORTER YEEO-RELATED"/>
    <property type="match status" value="1"/>
</dbReference>
<name>K9UPG8_CHAP6</name>
<dbReference type="HOGENOM" id="CLU_012893_6_3_3"/>
<evidence type="ECO:0000256" key="2">
    <source>
        <dbReference type="ARBA" id="ARBA00004651"/>
    </source>
</evidence>
<keyword evidence="9 13" id="KW-1133">Transmembrane helix</keyword>
<evidence type="ECO:0000256" key="3">
    <source>
        <dbReference type="ARBA" id="ARBA00010199"/>
    </source>
</evidence>
<feature type="transmembrane region" description="Helical" evidence="13">
    <location>
        <begin position="136"/>
        <end position="153"/>
    </location>
</feature>
<dbReference type="InterPro" id="IPR002528">
    <property type="entry name" value="MATE_fam"/>
</dbReference>
<feature type="transmembrane region" description="Helical" evidence="13">
    <location>
        <begin position="196"/>
        <end position="220"/>
    </location>
</feature>
<keyword evidence="14" id="KW-0614">Plasmid</keyword>